<dbReference type="EMBL" id="JBHUGZ010000013">
    <property type="protein sequence ID" value="MFD1984874.1"/>
    <property type="molecule type" value="Genomic_DNA"/>
</dbReference>
<name>A0ABW4UFB2_9HYPH</name>
<dbReference type="RefSeq" id="WP_379101001.1">
    <property type="nucleotide sequence ID" value="NZ_JBHUGZ010000013.1"/>
</dbReference>
<protein>
    <submittedName>
        <fullName evidence="1">Chloramphenicol phosphotransferase</fullName>
    </submittedName>
</protein>
<gene>
    <name evidence="1" type="ORF">ACFSOZ_20270</name>
</gene>
<comment type="caution">
    <text evidence="1">The sequence shown here is derived from an EMBL/GenBank/DDBJ whole genome shotgun (WGS) entry which is preliminary data.</text>
</comment>
<proteinExistence type="predicted"/>
<dbReference type="SUPFAM" id="SSF52540">
    <property type="entry name" value="P-loop containing nucleoside triphosphate hydrolases"/>
    <property type="match status" value="1"/>
</dbReference>
<evidence type="ECO:0000313" key="2">
    <source>
        <dbReference type="Proteomes" id="UP001597405"/>
    </source>
</evidence>
<sequence>MQNVFVLLLGFPGVGKLTVAQELGSLLPARVIDSHWINNPILGLLDDDGRRPLPDSVWEHTAKIRQAVLDTIATLCDPSANFIFTHAGIQENTRSLASYEQMKDAAERRSALFVPVRLLCTEAELIRRVALPSRRDRLKSIDPEAARRRSRTAVVLDPKHPNSLTFDVTAVSAEETARTIYARLIDRLG</sequence>
<accession>A0ABW4UFB2</accession>
<evidence type="ECO:0000313" key="1">
    <source>
        <dbReference type="EMBL" id="MFD1984874.1"/>
    </source>
</evidence>
<dbReference type="Proteomes" id="UP001597405">
    <property type="component" value="Unassembled WGS sequence"/>
</dbReference>
<keyword evidence="2" id="KW-1185">Reference proteome</keyword>
<dbReference type="Gene3D" id="3.40.50.300">
    <property type="entry name" value="P-loop containing nucleotide triphosphate hydrolases"/>
    <property type="match status" value="1"/>
</dbReference>
<organism evidence="1 2">
    <name type="scientific">Mesorhizobium newzealandense</name>
    <dbReference type="NCBI Taxonomy" id="1300302"/>
    <lineage>
        <taxon>Bacteria</taxon>
        <taxon>Pseudomonadati</taxon>
        <taxon>Pseudomonadota</taxon>
        <taxon>Alphaproteobacteria</taxon>
        <taxon>Hyphomicrobiales</taxon>
        <taxon>Phyllobacteriaceae</taxon>
        <taxon>Mesorhizobium</taxon>
    </lineage>
</organism>
<dbReference type="InterPro" id="IPR027417">
    <property type="entry name" value="P-loop_NTPase"/>
</dbReference>
<reference evidence="2" key="1">
    <citation type="journal article" date="2019" name="Int. J. Syst. Evol. Microbiol.">
        <title>The Global Catalogue of Microorganisms (GCM) 10K type strain sequencing project: providing services to taxonomists for standard genome sequencing and annotation.</title>
        <authorList>
            <consortium name="The Broad Institute Genomics Platform"/>
            <consortium name="The Broad Institute Genome Sequencing Center for Infectious Disease"/>
            <person name="Wu L."/>
            <person name="Ma J."/>
        </authorList>
    </citation>
    <scope>NUCLEOTIDE SEQUENCE [LARGE SCALE GENOMIC DNA]</scope>
    <source>
        <strain evidence="2">CGMCC 1.16225</strain>
    </source>
</reference>